<comment type="caution">
    <text evidence="4">The sequence shown here is derived from an EMBL/GenBank/DDBJ whole genome shotgun (WGS) entry which is preliminary data.</text>
</comment>
<dbReference type="InterPro" id="IPR017441">
    <property type="entry name" value="Protein_kinase_ATP_BS"/>
</dbReference>
<keyword evidence="2" id="KW-1133">Transmembrane helix</keyword>
<dbReference type="InterPro" id="IPR011009">
    <property type="entry name" value="Kinase-like_dom_sf"/>
</dbReference>
<keyword evidence="1" id="KW-0067">ATP-binding</keyword>
<accession>S7W9P2</accession>
<feature type="domain" description="Protein kinase" evidence="3">
    <location>
        <begin position="266"/>
        <end position="384"/>
    </location>
</feature>
<dbReference type="AlphaFoldDB" id="S7W9P2"/>
<feature type="transmembrane region" description="Helical" evidence="2">
    <location>
        <begin position="7"/>
        <end position="29"/>
    </location>
</feature>
<keyword evidence="2" id="KW-0812">Transmembrane</keyword>
<feature type="non-terminal residue" evidence="4">
    <location>
        <position position="384"/>
    </location>
</feature>
<dbReference type="HOGENOM" id="CLU_719962_0_0_1"/>
<evidence type="ECO:0000256" key="2">
    <source>
        <dbReference type="SAM" id="Phobius"/>
    </source>
</evidence>
<dbReference type="InParanoid" id="S7W9P2"/>
<proteinExistence type="predicted"/>
<dbReference type="Pfam" id="PF00069">
    <property type="entry name" value="Pkinase"/>
    <property type="match status" value="1"/>
</dbReference>
<dbReference type="EMBL" id="ATCN01000174">
    <property type="protein sequence ID" value="EPR79635.1"/>
    <property type="molecule type" value="Genomic_DNA"/>
</dbReference>
<keyword evidence="2" id="KW-0472">Membrane</keyword>
<evidence type="ECO:0000256" key="1">
    <source>
        <dbReference type="PROSITE-ProRule" id="PRU10141"/>
    </source>
</evidence>
<evidence type="ECO:0000259" key="3">
    <source>
        <dbReference type="PROSITE" id="PS50011"/>
    </source>
</evidence>
<evidence type="ECO:0000313" key="5">
    <source>
        <dbReference type="Proteomes" id="UP000014978"/>
    </source>
</evidence>
<protein>
    <recommendedName>
        <fullName evidence="3">Protein kinase domain-containing protein</fullName>
    </recommendedName>
</protein>
<dbReference type="InterPro" id="IPR000719">
    <property type="entry name" value="Prot_kinase_dom"/>
</dbReference>
<dbReference type="GO" id="GO:0004672">
    <property type="term" value="F:protein kinase activity"/>
    <property type="evidence" value="ECO:0007669"/>
    <property type="project" value="InterPro"/>
</dbReference>
<sequence length="384" mass="44931">MFRKFKLYIFIFLCLAVTGIVALLLYYVLKDKNIVTKKNDKKISLEKERLSIKKSNTKSINNVEKDINNMSMYSNNKMQNTPKSNNANITKNTFKRYSTVFDNPLSKLSNVNITRNTSKQHKPVITQTSTKLSNANITKNTFKQHDPVINKTFTKLSNANTRRNTSNQYNSVINKTFTKSNNVNIIKNTSKQHNTTFDENNFRSRTNEDGLIAETQRISKDSTPIYVYKEDMLKNKWQFPGIISYGFNKSKKCCFKVKYEDFKANYKTIETLGSGSYGIIREIETLCCNSNYAIKEIDLGLKDNMDKLLDGFIDEEIYFANYFQKYPSKYILQPLQFYSDNGRYFICYDVLENILYRPIYIFREKEIKNIVKELFLGIAILHKR</sequence>
<gene>
    <name evidence="4" type="ORF">SLOPH_705</name>
</gene>
<dbReference type="SUPFAM" id="SSF56112">
    <property type="entry name" value="Protein kinase-like (PK-like)"/>
    <property type="match status" value="1"/>
</dbReference>
<organism evidence="4 5">
    <name type="scientific">Spraguea lophii (strain 42_110)</name>
    <name type="common">Microsporidian parasite</name>
    <dbReference type="NCBI Taxonomy" id="1358809"/>
    <lineage>
        <taxon>Eukaryota</taxon>
        <taxon>Fungi</taxon>
        <taxon>Fungi incertae sedis</taxon>
        <taxon>Microsporidia</taxon>
        <taxon>Spragueidae</taxon>
        <taxon>Spraguea</taxon>
    </lineage>
</organism>
<dbReference type="PROSITE" id="PS00107">
    <property type="entry name" value="PROTEIN_KINASE_ATP"/>
    <property type="match status" value="1"/>
</dbReference>
<dbReference type="Gene3D" id="1.10.510.10">
    <property type="entry name" value="Transferase(Phosphotransferase) domain 1"/>
    <property type="match status" value="1"/>
</dbReference>
<dbReference type="Proteomes" id="UP000014978">
    <property type="component" value="Unassembled WGS sequence"/>
</dbReference>
<dbReference type="VEuPathDB" id="MicrosporidiaDB:SLOPH_705"/>
<name>S7W9P2_SPRLO</name>
<dbReference type="GO" id="GO:0005524">
    <property type="term" value="F:ATP binding"/>
    <property type="evidence" value="ECO:0007669"/>
    <property type="project" value="UniProtKB-UniRule"/>
</dbReference>
<keyword evidence="5" id="KW-1185">Reference proteome</keyword>
<keyword evidence="1" id="KW-0547">Nucleotide-binding</keyword>
<reference evidence="5" key="1">
    <citation type="journal article" date="2013" name="PLoS Genet.">
        <title>The genome of Spraguea lophii and the basis of host-microsporidian interactions.</title>
        <authorList>
            <person name="Campbell S.E."/>
            <person name="Williams T.A."/>
            <person name="Yousuf A."/>
            <person name="Soanes D.M."/>
            <person name="Paszkiewicz K.H."/>
            <person name="Williams B.A.P."/>
        </authorList>
    </citation>
    <scope>NUCLEOTIDE SEQUENCE [LARGE SCALE GENOMIC DNA]</scope>
    <source>
        <strain evidence="5">42_110</strain>
    </source>
</reference>
<feature type="binding site" evidence="1">
    <location>
        <position position="295"/>
    </location>
    <ligand>
        <name>ATP</name>
        <dbReference type="ChEBI" id="CHEBI:30616"/>
    </ligand>
</feature>
<evidence type="ECO:0000313" key="4">
    <source>
        <dbReference type="EMBL" id="EPR79635.1"/>
    </source>
</evidence>
<dbReference type="PROSITE" id="PS50011">
    <property type="entry name" value="PROTEIN_KINASE_DOM"/>
    <property type="match status" value="1"/>
</dbReference>